<dbReference type="EMBL" id="BCMF01000002">
    <property type="protein sequence ID" value="GAW98527.1"/>
    <property type="molecule type" value="Genomic_DNA"/>
</dbReference>
<evidence type="ECO:0000313" key="2">
    <source>
        <dbReference type="EMBL" id="GAW98527.1"/>
    </source>
</evidence>
<protein>
    <submittedName>
        <fullName evidence="2">XRE family transcriptional regulator</fullName>
    </submittedName>
</protein>
<keyword evidence="3" id="KW-1185">Reference proteome</keyword>
<evidence type="ECO:0000256" key="1">
    <source>
        <dbReference type="SAM" id="MobiDB-lite"/>
    </source>
</evidence>
<dbReference type="AlphaFoldDB" id="A0A1Z5IA75"/>
<organism evidence="2 3">
    <name type="scientific">Secundilactobacillus mixtipabuli</name>
    <dbReference type="NCBI Taxonomy" id="1435342"/>
    <lineage>
        <taxon>Bacteria</taxon>
        <taxon>Bacillati</taxon>
        <taxon>Bacillota</taxon>
        <taxon>Bacilli</taxon>
        <taxon>Lactobacillales</taxon>
        <taxon>Lactobacillaceae</taxon>
        <taxon>Secundilactobacillus</taxon>
    </lineage>
</organism>
<proteinExistence type="predicted"/>
<dbReference type="RefSeq" id="WP_089108341.1">
    <property type="nucleotide sequence ID" value="NZ_BCMF01000002.1"/>
</dbReference>
<evidence type="ECO:0000313" key="3">
    <source>
        <dbReference type="Proteomes" id="UP000198374"/>
    </source>
</evidence>
<feature type="region of interest" description="Disordered" evidence="1">
    <location>
        <begin position="117"/>
        <end position="137"/>
    </location>
</feature>
<feature type="compositionally biased region" description="Basic and acidic residues" evidence="1">
    <location>
        <begin position="118"/>
        <end position="137"/>
    </location>
</feature>
<accession>A0A1Z5IA75</accession>
<name>A0A1Z5IA75_9LACO</name>
<comment type="caution">
    <text evidence="2">The sequence shown here is derived from an EMBL/GenBank/DDBJ whole genome shotgun (WGS) entry which is preliminary data.</text>
</comment>
<gene>
    <name evidence="2" type="primary">xre_4</name>
    <name evidence="2" type="ORF">IWT30_00472</name>
</gene>
<sequence>MTLNRQNKIPPYHTTSAADTIKETLVARHLSAEWLSNQIGIGTDDMTNVLKREDFLDKKQLKQVEALIGVPARLLWNLDSNYLDHSKESGIIKAIHDIQRGNYRTDTHYLPPADEVSAQDHEEHRGHGYIDWDGREV</sequence>
<reference evidence="2 3" key="1">
    <citation type="submission" date="2015-11" db="EMBL/GenBank/DDBJ databases">
        <title>Draft genome sequences of new species of the genus Lactobacillus isolated from orchardgrass silage.</title>
        <authorList>
            <person name="Tohno M."/>
            <person name="Tanizawa Y."/>
            <person name="Arita M."/>
        </authorList>
    </citation>
    <scope>NUCLEOTIDE SEQUENCE [LARGE SCALE GENOMIC DNA]</scope>
    <source>
        <strain evidence="2 3">IWT30</strain>
    </source>
</reference>
<dbReference type="OrthoDB" id="2320317at2"/>
<dbReference type="Proteomes" id="UP000198374">
    <property type="component" value="Unassembled WGS sequence"/>
</dbReference>